<evidence type="ECO:0008006" key="4">
    <source>
        <dbReference type="Google" id="ProtNLM"/>
    </source>
</evidence>
<protein>
    <recommendedName>
        <fullName evidence="4">Secreted protein</fullName>
    </recommendedName>
</protein>
<name>A0A3F3PV94_9EURO</name>
<proteinExistence type="predicted"/>
<feature type="signal peptide" evidence="1">
    <location>
        <begin position="1"/>
        <end position="20"/>
    </location>
</feature>
<dbReference type="GeneID" id="38135494"/>
<organism evidence="2 3">
    <name type="scientific">Aspergillus welwitschiae</name>
    <dbReference type="NCBI Taxonomy" id="1341132"/>
    <lineage>
        <taxon>Eukaryota</taxon>
        <taxon>Fungi</taxon>
        <taxon>Dikarya</taxon>
        <taxon>Ascomycota</taxon>
        <taxon>Pezizomycotina</taxon>
        <taxon>Eurotiomycetes</taxon>
        <taxon>Eurotiomycetidae</taxon>
        <taxon>Eurotiales</taxon>
        <taxon>Aspergillaceae</taxon>
        <taxon>Aspergillus</taxon>
        <taxon>Aspergillus subgen. Circumdati</taxon>
    </lineage>
</organism>
<evidence type="ECO:0000313" key="2">
    <source>
        <dbReference type="EMBL" id="RDH30851.1"/>
    </source>
</evidence>
<dbReference type="Proteomes" id="UP000253729">
    <property type="component" value="Unassembled WGS sequence"/>
</dbReference>
<dbReference type="AlphaFoldDB" id="A0A3F3PV94"/>
<reference evidence="2 3" key="1">
    <citation type="submission" date="2018-07" db="EMBL/GenBank/DDBJ databases">
        <title>The genomes of Aspergillus section Nigri reveals drivers in fungal speciation.</title>
        <authorList>
            <consortium name="DOE Joint Genome Institute"/>
            <person name="Vesth T.C."/>
            <person name="Nybo J."/>
            <person name="Theobald S."/>
            <person name="Brandl J."/>
            <person name="Frisvad J.C."/>
            <person name="Nielsen K.F."/>
            <person name="Lyhne E.K."/>
            <person name="Kogle M.E."/>
            <person name="Kuo A."/>
            <person name="Riley R."/>
            <person name="Clum A."/>
            <person name="Nolan M."/>
            <person name="Lipzen A."/>
            <person name="Salamov A."/>
            <person name="Henrissat B."/>
            <person name="Wiebenga A."/>
            <person name="De vries R.P."/>
            <person name="Grigoriev I.V."/>
            <person name="Mortensen U.H."/>
            <person name="Andersen M.R."/>
            <person name="Baker S.E."/>
        </authorList>
    </citation>
    <scope>NUCLEOTIDE SEQUENCE [LARGE SCALE GENOMIC DNA]</scope>
    <source>
        <strain evidence="2 3">CBS 139.54b</strain>
    </source>
</reference>
<sequence length="66" mass="7247">MVNGVLTCFLSMSFAGTVISSSVVVLSVNDVRSSTDRLFLLVFFSPGIIHHRGMHESKALYQAMLE</sequence>
<evidence type="ECO:0000313" key="3">
    <source>
        <dbReference type="Proteomes" id="UP000253729"/>
    </source>
</evidence>
<dbReference type="EMBL" id="KZ852058">
    <property type="protein sequence ID" value="RDH30851.1"/>
    <property type="molecule type" value="Genomic_DNA"/>
</dbReference>
<evidence type="ECO:0000256" key="1">
    <source>
        <dbReference type="SAM" id="SignalP"/>
    </source>
</evidence>
<gene>
    <name evidence="2" type="ORF">BDQ94DRAFT_148085</name>
</gene>
<accession>A0A3F3PV94</accession>
<feature type="chain" id="PRO_5017562932" description="Secreted protein" evidence="1">
    <location>
        <begin position="21"/>
        <end position="66"/>
    </location>
</feature>
<dbReference type="RefSeq" id="XP_026623873.1">
    <property type="nucleotide sequence ID" value="XM_026767138.1"/>
</dbReference>
<keyword evidence="1" id="KW-0732">Signal</keyword>
<keyword evidence="3" id="KW-1185">Reference proteome</keyword>